<keyword evidence="2" id="KW-1185">Reference proteome</keyword>
<sequence>MDWNRSRVDHLTYKKPADGNFPQEKQTGADINKAFQQSLLFLPSPLTLRGPNERKVSVSILLLSNTLRSKNKREERDGRRQGGREAEAECILSKRLLDAAAK</sequence>
<gene>
    <name evidence="1" type="ORF">PLEPLA_LOCUS3897</name>
</gene>
<proteinExistence type="predicted"/>
<dbReference type="Proteomes" id="UP001153269">
    <property type="component" value="Unassembled WGS sequence"/>
</dbReference>
<dbReference type="EMBL" id="CADEAL010000192">
    <property type="protein sequence ID" value="CAB1416141.1"/>
    <property type="molecule type" value="Genomic_DNA"/>
</dbReference>
<name>A0A9N7TPD2_PLEPL</name>
<protein>
    <submittedName>
        <fullName evidence="1">Uncharacterized protein</fullName>
    </submittedName>
</protein>
<evidence type="ECO:0000313" key="1">
    <source>
        <dbReference type="EMBL" id="CAB1416141.1"/>
    </source>
</evidence>
<reference evidence="1" key="1">
    <citation type="submission" date="2020-03" db="EMBL/GenBank/DDBJ databases">
        <authorList>
            <person name="Weist P."/>
        </authorList>
    </citation>
    <scope>NUCLEOTIDE SEQUENCE</scope>
</reference>
<dbReference type="AlphaFoldDB" id="A0A9N7TPD2"/>
<comment type="caution">
    <text evidence="1">The sequence shown here is derived from an EMBL/GenBank/DDBJ whole genome shotgun (WGS) entry which is preliminary data.</text>
</comment>
<organism evidence="1 2">
    <name type="scientific">Pleuronectes platessa</name>
    <name type="common">European plaice</name>
    <dbReference type="NCBI Taxonomy" id="8262"/>
    <lineage>
        <taxon>Eukaryota</taxon>
        <taxon>Metazoa</taxon>
        <taxon>Chordata</taxon>
        <taxon>Craniata</taxon>
        <taxon>Vertebrata</taxon>
        <taxon>Euteleostomi</taxon>
        <taxon>Actinopterygii</taxon>
        <taxon>Neopterygii</taxon>
        <taxon>Teleostei</taxon>
        <taxon>Neoteleostei</taxon>
        <taxon>Acanthomorphata</taxon>
        <taxon>Carangaria</taxon>
        <taxon>Pleuronectiformes</taxon>
        <taxon>Pleuronectoidei</taxon>
        <taxon>Pleuronectidae</taxon>
        <taxon>Pleuronectes</taxon>
    </lineage>
</organism>
<accession>A0A9N7TPD2</accession>
<evidence type="ECO:0000313" key="2">
    <source>
        <dbReference type="Proteomes" id="UP001153269"/>
    </source>
</evidence>